<feature type="signal peptide" evidence="1">
    <location>
        <begin position="1"/>
        <end position="23"/>
    </location>
</feature>
<reference evidence="3" key="1">
    <citation type="submission" date="2016-12" db="EMBL/GenBank/DDBJ databases">
        <authorList>
            <person name="Brunel B."/>
        </authorList>
    </citation>
    <scope>NUCLEOTIDE SEQUENCE [LARGE SCALE GENOMIC DNA]</scope>
</reference>
<gene>
    <name evidence="2" type="ORF">BQ8482_360105</name>
</gene>
<dbReference type="SUPFAM" id="SSF110087">
    <property type="entry name" value="DR1885-like metal-binding protein"/>
    <property type="match status" value="1"/>
</dbReference>
<dbReference type="RefSeq" id="WP_123150386.1">
    <property type="nucleotide sequence ID" value="NZ_FUIG01000044.1"/>
</dbReference>
<dbReference type="InterPro" id="IPR058248">
    <property type="entry name" value="Lxx211020-like"/>
</dbReference>
<evidence type="ECO:0000256" key="1">
    <source>
        <dbReference type="SAM" id="SignalP"/>
    </source>
</evidence>
<keyword evidence="3" id="KW-1185">Reference proteome</keyword>
<dbReference type="EMBL" id="FUIG01000044">
    <property type="protein sequence ID" value="SJM33704.1"/>
    <property type="molecule type" value="Genomic_DNA"/>
</dbReference>
<name>A0A2P9ARD4_9HYPH</name>
<dbReference type="AlphaFoldDB" id="A0A2P9ARD4"/>
<keyword evidence="1" id="KW-0732">Signal</keyword>
<protein>
    <recommendedName>
        <fullName evidence="4">Copper chaperone PCu(A)C</fullName>
    </recommendedName>
</protein>
<evidence type="ECO:0008006" key="4">
    <source>
        <dbReference type="Google" id="ProtNLM"/>
    </source>
</evidence>
<dbReference type="PANTHER" id="PTHR36302:SF1">
    <property type="entry name" value="COPPER CHAPERONE PCU(A)C"/>
    <property type="match status" value="1"/>
</dbReference>
<proteinExistence type="predicted"/>
<dbReference type="Proteomes" id="UP000245698">
    <property type="component" value="Unassembled WGS sequence"/>
</dbReference>
<evidence type="ECO:0000313" key="2">
    <source>
        <dbReference type="EMBL" id="SJM33704.1"/>
    </source>
</evidence>
<dbReference type="InterPro" id="IPR007410">
    <property type="entry name" value="LpqE-like"/>
</dbReference>
<organism evidence="2 3">
    <name type="scientific">Mesorhizobium delmotii</name>
    <dbReference type="NCBI Taxonomy" id="1631247"/>
    <lineage>
        <taxon>Bacteria</taxon>
        <taxon>Pseudomonadati</taxon>
        <taxon>Pseudomonadota</taxon>
        <taxon>Alphaproteobacteria</taxon>
        <taxon>Hyphomicrobiales</taxon>
        <taxon>Phyllobacteriaceae</taxon>
        <taxon>Mesorhizobium</taxon>
    </lineage>
</organism>
<evidence type="ECO:0000313" key="3">
    <source>
        <dbReference type="Proteomes" id="UP000245698"/>
    </source>
</evidence>
<accession>A0A2P9ARD4</accession>
<dbReference type="Gene3D" id="2.60.40.1890">
    <property type="entry name" value="PCu(A)C copper chaperone"/>
    <property type="match status" value="1"/>
</dbReference>
<feature type="chain" id="PRO_5015166166" description="Copper chaperone PCu(A)C" evidence="1">
    <location>
        <begin position="24"/>
        <end position="171"/>
    </location>
</feature>
<sequence>MVRRASAFFACVAVAAIWAMAHAFGIEPKTHASAENGLVVEHAEIILAPSGAGMMAGYVTVWNGTQQQADLASVESAAFGSVSLHRTEIVDGVAKMRPINEGLRIPGRSELLMKPGGIHMMVEDPQIDLSPGDAVNLSLSFRDGTTVSATALLRPVGTRPTDHHHGEDDTQ</sequence>
<dbReference type="InterPro" id="IPR036182">
    <property type="entry name" value="PCuAC_sf"/>
</dbReference>
<dbReference type="PANTHER" id="PTHR36302">
    <property type="entry name" value="BLR7088 PROTEIN"/>
    <property type="match status" value="1"/>
</dbReference>
<dbReference type="Pfam" id="PF04314">
    <property type="entry name" value="PCuAC"/>
    <property type="match status" value="1"/>
</dbReference>